<feature type="site" description="Involved in auto-cleavage" evidence="20">
    <location>
        <position position="266"/>
    </location>
</feature>
<dbReference type="InterPro" id="IPR009045">
    <property type="entry name" value="Zn_M74/Hedgehog-like"/>
</dbReference>
<keyword evidence="15 22" id="KW-0472">Membrane</keyword>
<dbReference type="CDD" id="cd00081">
    <property type="entry name" value="Hint"/>
    <property type="match status" value="1"/>
</dbReference>
<comment type="function">
    <molecule>Protein hedgehog N-product</molecule>
    <text evidence="22">The dually lipidated hedgehog protein N-product is a morphogen which is essential for a variety of patterning events during development.</text>
</comment>
<feature type="signal peptide" evidence="23">
    <location>
        <begin position="1"/>
        <end position="23"/>
    </location>
</feature>
<evidence type="ECO:0000256" key="2">
    <source>
        <dbReference type="ARBA" id="ARBA00010649"/>
    </source>
</evidence>
<evidence type="ECO:0000256" key="4">
    <source>
        <dbReference type="ARBA" id="ARBA00022475"/>
    </source>
</evidence>
<name>A0ABD2FFU9_PAGBO</name>
<keyword evidence="5 22" id="KW-0645">Protease</keyword>
<comment type="catalytic activity">
    <reaction evidence="19">
        <text>glycyl-L-cysteinyl-[protein] + cholesterol + H(+) = [protein]-C-terminal glycyl cholesterol ester + N-terminal L-cysteinyl-[protein]</text>
        <dbReference type="Rhea" id="RHEA:59504"/>
        <dbReference type="Rhea" id="RHEA-COMP:12707"/>
        <dbReference type="Rhea" id="RHEA-COMP:15369"/>
        <dbReference type="Rhea" id="RHEA-COMP:15374"/>
        <dbReference type="ChEBI" id="CHEBI:15378"/>
        <dbReference type="ChEBI" id="CHEBI:16113"/>
        <dbReference type="ChEBI" id="CHEBI:65250"/>
        <dbReference type="ChEBI" id="CHEBI:143135"/>
        <dbReference type="ChEBI" id="CHEBI:143140"/>
    </reaction>
    <physiologicalReaction direction="left-to-right" evidence="19">
        <dbReference type="Rhea" id="RHEA:59505"/>
    </physiologicalReaction>
</comment>
<dbReference type="GO" id="GO:0006508">
    <property type="term" value="P:proteolysis"/>
    <property type="evidence" value="ECO:0007669"/>
    <property type="project" value="UniProtKB-UniRule"/>
</dbReference>
<evidence type="ECO:0000256" key="19">
    <source>
        <dbReference type="ARBA" id="ARBA00048589"/>
    </source>
</evidence>
<dbReference type="GO" id="GO:0035295">
    <property type="term" value="P:tube development"/>
    <property type="evidence" value="ECO:0007669"/>
    <property type="project" value="UniProtKB-ARBA"/>
</dbReference>
<feature type="binding site" evidence="21">
    <location>
        <position position="126"/>
    </location>
    <ligand>
        <name>Ca(2+)</name>
        <dbReference type="ChEBI" id="CHEBI:29108"/>
        <label>2</label>
    </ligand>
</feature>
<dbReference type="InterPro" id="IPR001657">
    <property type="entry name" value="Hedgehog"/>
</dbReference>
<comment type="subcellular location">
    <subcellularLocation>
        <location evidence="1">Endoplasmic reticulum membrane</location>
    </subcellularLocation>
</comment>
<evidence type="ECO:0000256" key="18">
    <source>
        <dbReference type="ARBA" id="ARBA00034131"/>
    </source>
</evidence>
<evidence type="ECO:0000313" key="27">
    <source>
        <dbReference type="Proteomes" id="UP001619887"/>
    </source>
</evidence>
<dbReference type="SUPFAM" id="SSF51294">
    <property type="entry name" value="Hedgehog/intein (Hint) domain"/>
    <property type="match status" value="1"/>
</dbReference>
<keyword evidence="16" id="KW-0564">Palmitate</keyword>
<evidence type="ECO:0000256" key="6">
    <source>
        <dbReference type="ARBA" id="ARBA00022679"/>
    </source>
</evidence>
<comment type="subcellular location">
    <molecule>Protein hedgehog N-product</molecule>
    <subcellularLocation>
        <location evidence="22">Cell membrane</location>
        <topology evidence="22">Lipid-anchor</topology>
    </subcellularLocation>
</comment>
<comment type="caution">
    <text evidence="26">The sequence shown here is derived from an EMBL/GenBank/DDBJ whole genome shotgun (WGS) entry which is preliminary data.</text>
</comment>
<proteinExistence type="inferred from homology"/>
<dbReference type="EMBL" id="JBIYXZ010002090">
    <property type="protein sequence ID" value="KAL3040363.1"/>
    <property type="molecule type" value="Genomic_DNA"/>
</dbReference>
<evidence type="ECO:0000256" key="10">
    <source>
        <dbReference type="ARBA" id="ARBA00022813"/>
    </source>
</evidence>
<keyword evidence="8 22" id="KW-0732">Signal</keyword>
<evidence type="ECO:0000256" key="11">
    <source>
        <dbReference type="ARBA" id="ARBA00022824"/>
    </source>
</evidence>
<keyword evidence="17" id="KW-0449">Lipoprotein</keyword>
<dbReference type="GO" id="GO:0016740">
    <property type="term" value="F:transferase activity"/>
    <property type="evidence" value="ECO:0007669"/>
    <property type="project" value="UniProtKB-KW"/>
</dbReference>
<dbReference type="GO" id="GO:0046872">
    <property type="term" value="F:metal ion binding"/>
    <property type="evidence" value="ECO:0007669"/>
    <property type="project" value="UniProtKB-KW"/>
</dbReference>
<dbReference type="GO" id="GO:0005886">
    <property type="term" value="C:plasma membrane"/>
    <property type="evidence" value="ECO:0007669"/>
    <property type="project" value="UniProtKB-SubCell"/>
</dbReference>
<dbReference type="InterPro" id="IPR036844">
    <property type="entry name" value="Hint_dom_sf"/>
</dbReference>
<feature type="binding site" evidence="21">
    <location>
        <position position="129"/>
    </location>
    <ligand>
        <name>Ca(2+)</name>
        <dbReference type="ChEBI" id="CHEBI:29108"/>
        <label>2</label>
    </ligand>
</feature>
<evidence type="ECO:0000256" key="9">
    <source>
        <dbReference type="ARBA" id="ARBA00022801"/>
    </source>
</evidence>
<comment type="subunit">
    <text evidence="18">Multimer.</text>
</comment>
<feature type="binding site" evidence="21">
    <location>
        <position position="89"/>
    </location>
    <ligand>
        <name>Ca(2+)</name>
        <dbReference type="ChEBI" id="CHEBI:29108"/>
        <label>1</label>
    </ligand>
</feature>
<evidence type="ECO:0000256" key="5">
    <source>
        <dbReference type="ARBA" id="ARBA00022670"/>
    </source>
</evidence>
<evidence type="ECO:0000256" key="8">
    <source>
        <dbReference type="ARBA" id="ARBA00022729"/>
    </source>
</evidence>
<dbReference type="PROSITE" id="PS50817">
    <property type="entry name" value="INTEIN_N_TER"/>
    <property type="match status" value="1"/>
</dbReference>
<gene>
    <name evidence="26" type="ORF">OYC64_011401</name>
</gene>
<feature type="binding site" evidence="21">
    <location>
        <position position="95"/>
    </location>
    <ligand>
        <name>Ca(2+)</name>
        <dbReference type="ChEBI" id="CHEBI:29108"/>
        <label>1</label>
    </ligand>
</feature>
<feature type="binding site" evidence="21">
    <location>
        <position position="131"/>
    </location>
    <ligand>
        <name>Ca(2+)</name>
        <dbReference type="ChEBI" id="CHEBI:29108"/>
        <label>2</label>
    </ligand>
</feature>
<feature type="site" description="Cleavage; by autolysis" evidence="20">
    <location>
        <begin position="197"/>
        <end position="198"/>
    </location>
</feature>
<dbReference type="GO" id="GO:0048513">
    <property type="term" value="P:animal organ development"/>
    <property type="evidence" value="ECO:0007669"/>
    <property type="project" value="UniProtKB-ARBA"/>
</dbReference>
<keyword evidence="3 22" id="KW-0217">Developmental protein</keyword>
<dbReference type="PRINTS" id="PR00632">
    <property type="entry name" value="SONICHHOG"/>
</dbReference>
<dbReference type="Pfam" id="PF01085">
    <property type="entry name" value="HH_signal"/>
    <property type="match status" value="1"/>
</dbReference>
<dbReference type="GO" id="GO:0007389">
    <property type="term" value="P:pattern specification process"/>
    <property type="evidence" value="ECO:0007669"/>
    <property type="project" value="UniProtKB-ARBA"/>
</dbReference>
<reference evidence="26 27" key="2">
    <citation type="journal article" date="2024" name="G3 (Bethesda)">
        <title>The genome of the cryopelagic Antarctic bald notothen, Trematomus borchgrevinki.</title>
        <authorList>
            <person name="Rayamajhi N."/>
            <person name="Rivera-Colon A.G."/>
            <person name="Minhas B.F."/>
            <person name="Cheng C.C."/>
            <person name="Catchen J.M."/>
        </authorList>
    </citation>
    <scope>NUCLEOTIDE SEQUENCE [LARGE SCALE GENOMIC DNA]</scope>
    <source>
        <strain evidence="26">AGRC-2024</strain>
    </source>
</reference>
<dbReference type="InterPro" id="IPR050387">
    <property type="entry name" value="Hedgehog_Signaling"/>
</dbReference>
<dbReference type="InterPro" id="IPR001767">
    <property type="entry name" value="Hedgehog_Hint"/>
</dbReference>
<evidence type="ECO:0000256" key="7">
    <source>
        <dbReference type="ARBA" id="ARBA00022723"/>
    </source>
</evidence>
<reference evidence="26 27" key="1">
    <citation type="journal article" date="2022" name="G3 (Bethesda)">
        <title>Evaluating Illumina-, Nanopore-, and PacBio-based genome assembly strategies with the bald notothen, Trematomus borchgrevinki.</title>
        <authorList>
            <person name="Rayamajhi N."/>
            <person name="Cheng C.C."/>
            <person name="Catchen J.M."/>
        </authorList>
    </citation>
    <scope>NUCLEOTIDE SEQUENCE [LARGE SCALE GENOMIC DNA]</scope>
    <source>
        <strain evidence="26">AGRC-2024</strain>
    </source>
</reference>
<dbReference type="GO" id="GO:0055002">
    <property type="term" value="P:striated muscle cell development"/>
    <property type="evidence" value="ECO:0007669"/>
    <property type="project" value="UniProtKB-ARBA"/>
</dbReference>
<dbReference type="SMART" id="SM00305">
    <property type="entry name" value="HintC"/>
    <property type="match status" value="1"/>
</dbReference>
<evidence type="ECO:0000256" key="15">
    <source>
        <dbReference type="ARBA" id="ARBA00023136"/>
    </source>
</evidence>
<feature type="binding site" evidence="21">
    <location>
        <position position="140"/>
    </location>
    <ligand>
        <name>Zn(2+)</name>
        <dbReference type="ChEBI" id="CHEBI:29105"/>
    </ligand>
</feature>
<dbReference type="Gene3D" id="3.30.1380.10">
    <property type="match status" value="1"/>
</dbReference>
<evidence type="ECO:0000259" key="24">
    <source>
        <dbReference type="SMART" id="SM00305"/>
    </source>
</evidence>
<dbReference type="InterPro" id="IPR006141">
    <property type="entry name" value="Intein_N"/>
</dbReference>
<feature type="binding site" evidence="21">
    <location>
        <position position="90"/>
    </location>
    <ligand>
        <name>Ca(2+)</name>
        <dbReference type="ChEBI" id="CHEBI:29108"/>
        <label>2</label>
    </ligand>
</feature>
<feature type="site" description="Essential for auto-cleavage" evidence="20">
    <location>
        <position position="269"/>
    </location>
</feature>
<dbReference type="InterPro" id="IPR000320">
    <property type="entry name" value="Hedgehog_signalling_dom"/>
</dbReference>
<evidence type="ECO:0000256" key="17">
    <source>
        <dbReference type="ARBA" id="ARBA00023288"/>
    </source>
</evidence>
<comment type="function">
    <molecule>Protein hedgehog</molecule>
    <text evidence="22">The C-terminal part of the hedgehog protein precursor displays an autoproteolysis activity that results in the cleavage of the full-length protein into two parts (N-product and C-product). In addition, the C-terminal part displays a cholesterol transferase activity that results by the covalent attachment of a cholesterol moiety to the C-terminal of the newly generated N-product.</text>
</comment>
<dbReference type="GO" id="GO:0000139">
    <property type="term" value="C:Golgi membrane"/>
    <property type="evidence" value="ECO:0007669"/>
    <property type="project" value="UniProtKB-SubCell"/>
</dbReference>
<evidence type="ECO:0000256" key="23">
    <source>
        <dbReference type="SAM" id="SignalP"/>
    </source>
</evidence>
<dbReference type="SUPFAM" id="SSF55166">
    <property type="entry name" value="Hedgehog/DD-peptidase"/>
    <property type="match status" value="1"/>
</dbReference>
<evidence type="ECO:0000256" key="13">
    <source>
        <dbReference type="ARBA" id="ARBA00022837"/>
    </source>
</evidence>
<dbReference type="AlphaFoldDB" id="A0ABD2FFU9"/>
<keyword evidence="12 21" id="KW-0862">Zinc</keyword>
<evidence type="ECO:0000256" key="22">
    <source>
        <dbReference type="RuleBase" id="RU280812"/>
    </source>
</evidence>
<dbReference type="GO" id="GO:0007417">
    <property type="term" value="P:central nervous system development"/>
    <property type="evidence" value="ECO:0007669"/>
    <property type="project" value="UniProtKB-ARBA"/>
</dbReference>
<evidence type="ECO:0000256" key="3">
    <source>
        <dbReference type="ARBA" id="ARBA00022473"/>
    </source>
</evidence>
<dbReference type="PIRSF" id="PIRSF009400">
    <property type="entry name" value="Peptidase_C46"/>
    <property type="match status" value="1"/>
</dbReference>
<dbReference type="GO" id="GO:0042127">
    <property type="term" value="P:regulation of cell population proliferation"/>
    <property type="evidence" value="ECO:0007669"/>
    <property type="project" value="UniProtKB-ARBA"/>
</dbReference>
<keyword evidence="6" id="KW-0808">Transferase</keyword>
<feature type="site" description="Involved in cholesterol transfer" evidence="20">
    <location>
        <position position="243"/>
    </location>
</feature>
<feature type="binding site" evidence="21">
    <location>
        <position position="182"/>
    </location>
    <ligand>
        <name>Zn(2+)</name>
        <dbReference type="ChEBI" id="CHEBI:29105"/>
    </ligand>
</feature>
<accession>A0ABD2FFU9</accession>
<evidence type="ECO:0000256" key="20">
    <source>
        <dbReference type="PIRSR" id="PIRSR009400-1"/>
    </source>
</evidence>
<dbReference type="SMART" id="SM00306">
    <property type="entry name" value="HintN"/>
    <property type="match status" value="1"/>
</dbReference>
<evidence type="ECO:0000256" key="1">
    <source>
        <dbReference type="ARBA" id="ARBA00004586"/>
    </source>
</evidence>
<feature type="chain" id="PRO_5044745673" description="Hedgehog protein" evidence="23">
    <location>
        <begin position="24"/>
        <end position="412"/>
    </location>
</feature>
<dbReference type="InterPro" id="IPR003587">
    <property type="entry name" value="Hint_dom_N"/>
</dbReference>
<feature type="domain" description="Hint" evidence="24">
    <location>
        <begin position="305"/>
        <end position="349"/>
    </location>
</feature>
<feature type="binding site" evidence="21">
    <location>
        <position position="90"/>
    </location>
    <ligand>
        <name>Ca(2+)</name>
        <dbReference type="ChEBI" id="CHEBI:29108"/>
        <label>1</label>
    </ligand>
</feature>
<keyword evidence="7 21" id="KW-0479">Metal-binding</keyword>
<feature type="domain" description="Hint" evidence="25">
    <location>
        <begin position="196"/>
        <end position="302"/>
    </location>
</feature>
<evidence type="ECO:0000256" key="14">
    <source>
        <dbReference type="ARBA" id="ARBA00023034"/>
    </source>
</evidence>
<dbReference type="GO" id="GO:0045165">
    <property type="term" value="P:cell fate commitment"/>
    <property type="evidence" value="ECO:0007669"/>
    <property type="project" value="UniProtKB-ARBA"/>
</dbReference>
<protein>
    <recommendedName>
        <fullName evidence="22">Hedgehog protein</fullName>
    </recommendedName>
</protein>
<dbReference type="Gene3D" id="2.170.16.10">
    <property type="entry name" value="Hedgehog/Intein (Hint) domain"/>
    <property type="match status" value="1"/>
</dbReference>
<dbReference type="GO" id="GO:0008233">
    <property type="term" value="F:peptidase activity"/>
    <property type="evidence" value="ECO:0007669"/>
    <property type="project" value="UniProtKB-UniRule"/>
</dbReference>
<comment type="similarity">
    <text evidence="2 22">Belongs to the hedgehog family.</text>
</comment>
<keyword evidence="14 22" id="KW-0333">Golgi apparatus</keyword>
<dbReference type="PANTHER" id="PTHR11889:SF36">
    <property type="entry name" value="SONIC HEDGEHOG PROTEIN"/>
    <property type="match status" value="1"/>
</dbReference>
<evidence type="ECO:0000256" key="21">
    <source>
        <dbReference type="PIRSR" id="PIRSR009400-2"/>
    </source>
</evidence>
<keyword evidence="13 21" id="KW-0106">Calcium</keyword>
<dbReference type="GO" id="GO:0005789">
    <property type="term" value="C:endoplasmic reticulum membrane"/>
    <property type="evidence" value="ECO:0007669"/>
    <property type="project" value="UniProtKB-SubCell"/>
</dbReference>
<comment type="subcellular location">
    <molecule>Sonic hedgehog protein</molecule>
    <subcellularLocation>
        <location evidence="22">Endoplasmic reticulum membrane</location>
    </subcellularLocation>
    <subcellularLocation>
        <location evidence="22">Golgi apparatus membrane</location>
    </subcellularLocation>
</comment>
<feature type="binding site" evidence="21">
    <location>
        <position position="126"/>
    </location>
    <ligand>
        <name>Ca(2+)</name>
        <dbReference type="ChEBI" id="CHEBI:29108"/>
        <label>1</label>
    </ligand>
</feature>
<keyword evidence="27" id="KW-1185">Reference proteome</keyword>
<evidence type="ECO:0000313" key="26">
    <source>
        <dbReference type="EMBL" id="KAL3040363.1"/>
    </source>
</evidence>
<dbReference type="PROSITE" id="PS51257">
    <property type="entry name" value="PROKAR_LIPOPROTEIN"/>
    <property type="match status" value="1"/>
</dbReference>
<dbReference type="GO" id="GO:0042063">
    <property type="term" value="P:gliogenesis"/>
    <property type="evidence" value="ECO:0007669"/>
    <property type="project" value="UniProtKB-ARBA"/>
</dbReference>
<dbReference type="Pfam" id="PF01079">
    <property type="entry name" value="Hint"/>
    <property type="match status" value="1"/>
</dbReference>
<organism evidence="26 27">
    <name type="scientific">Pagothenia borchgrevinki</name>
    <name type="common">Bald rockcod</name>
    <name type="synonym">Trematomus borchgrevinki</name>
    <dbReference type="NCBI Taxonomy" id="8213"/>
    <lineage>
        <taxon>Eukaryota</taxon>
        <taxon>Metazoa</taxon>
        <taxon>Chordata</taxon>
        <taxon>Craniata</taxon>
        <taxon>Vertebrata</taxon>
        <taxon>Euteleostomi</taxon>
        <taxon>Actinopterygii</taxon>
        <taxon>Neopterygii</taxon>
        <taxon>Teleostei</taxon>
        <taxon>Neoteleostei</taxon>
        <taxon>Acanthomorphata</taxon>
        <taxon>Eupercaria</taxon>
        <taxon>Perciformes</taxon>
        <taxon>Notothenioidei</taxon>
        <taxon>Nototheniidae</taxon>
        <taxon>Pagothenia</taxon>
    </lineage>
</organism>
<dbReference type="InterPro" id="IPR003586">
    <property type="entry name" value="Hint_dom_C"/>
</dbReference>
<dbReference type="Proteomes" id="UP001619887">
    <property type="component" value="Unassembled WGS sequence"/>
</dbReference>
<keyword evidence="10 22" id="KW-0068">Autocatalytic cleavage</keyword>
<sequence length="412" mass="46209">MLLWTRIVLVGLICLSLVSSGMGCGPGRGYGRRRHPKKLTPLAYKQFIPNVAEKTLGASGRYEGKITRNSERFKELTPNYNTDIIFKDEENTGADRLMTQRCKDKLNSLAISVMNQWPGVKLRVTEGWDEDGHHFEESLHYEGRAVDITTSDRDKSKYGTLSRLAVEAGFDWVYYESKAHIHCSVKAENSVAAKSGGCFPGSSTVTLQDGTQKPVKLLQSGDRVLAADAHGNPIYTDFIMFIDQDSTTRRLFYVIETESGEKITLTAAHLLFVGQNNTENTDEMSAVFASQVQTGQTVFVFDAERRRLEPVCVKRIFTHEYEGSFAPVTVQGTVVVDQVLASCYAVIQDHDLAHWALAPVRFFYWVNSLLFQRPTSAQTDGVHWYSKILFQLGTWLLDSHSIHPLGMSVYTS</sequence>
<dbReference type="GO" id="GO:0009888">
    <property type="term" value="P:tissue development"/>
    <property type="evidence" value="ECO:0007669"/>
    <property type="project" value="UniProtKB-ARBA"/>
</dbReference>
<keyword evidence="4 22" id="KW-1003">Cell membrane</keyword>
<feature type="binding site" evidence="21">
    <location>
        <position position="125"/>
    </location>
    <ligand>
        <name>Ca(2+)</name>
        <dbReference type="ChEBI" id="CHEBI:29108"/>
        <label>1</label>
    </ligand>
</feature>
<keyword evidence="9 22" id="KW-0378">Hydrolase</keyword>
<feature type="binding site" evidence="21">
    <location>
        <position position="147"/>
    </location>
    <ligand>
        <name>Zn(2+)</name>
        <dbReference type="ChEBI" id="CHEBI:29105"/>
    </ligand>
</feature>
<dbReference type="GO" id="GO:0030182">
    <property type="term" value="P:neuron differentiation"/>
    <property type="evidence" value="ECO:0007669"/>
    <property type="project" value="UniProtKB-ARBA"/>
</dbReference>
<dbReference type="FunFam" id="3.30.1380.10:FF:000001">
    <property type="entry name" value="Indian hedgehog"/>
    <property type="match status" value="1"/>
</dbReference>
<dbReference type="GO" id="GO:0050793">
    <property type="term" value="P:regulation of developmental process"/>
    <property type="evidence" value="ECO:0007669"/>
    <property type="project" value="UniProtKB-ARBA"/>
</dbReference>
<keyword evidence="11 22" id="KW-0256">Endoplasmic reticulum</keyword>
<dbReference type="PANTHER" id="PTHR11889">
    <property type="entry name" value="HEDGEHOG"/>
    <property type="match status" value="1"/>
</dbReference>
<evidence type="ECO:0000256" key="16">
    <source>
        <dbReference type="ARBA" id="ARBA00023139"/>
    </source>
</evidence>
<dbReference type="FunFam" id="2.170.16.10:FF:000001">
    <property type="entry name" value="Indian hedgehog"/>
    <property type="match status" value="1"/>
</dbReference>
<evidence type="ECO:0000259" key="25">
    <source>
        <dbReference type="SMART" id="SM00306"/>
    </source>
</evidence>
<evidence type="ECO:0000256" key="12">
    <source>
        <dbReference type="ARBA" id="ARBA00022833"/>
    </source>
</evidence>